<dbReference type="Pfam" id="PF00069">
    <property type="entry name" value="Pkinase"/>
    <property type="match status" value="1"/>
</dbReference>
<feature type="compositionally biased region" description="Low complexity" evidence="10">
    <location>
        <begin position="514"/>
        <end position="541"/>
    </location>
</feature>
<feature type="compositionally biased region" description="Basic and acidic residues" evidence="10">
    <location>
        <begin position="332"/>
        <end position="344"/>
    </location>
</feature>
<keyword evidence="11" id="KW-0472">Membrane</keyword>
<accession>A0A5J4Z8F9</accession>
<evidence type="ECO:0000256" key="7">
    <source>
        <dbReference type="ARBA" id="ARBA00047899"/>
    </source>
</evidence>
<protein>
    <recommendedName>
        <fullName evidence="1">non-specific serine/threonine protein kinase</fullName>
        <ecNumber evidence="1">2.7.11.1</ecNumber>
    </recommendedName>
</protein>
<dbReference type="SMART" id="SM00220">
    <property type="entry name" value="S_TKc"/>
    <property type="match status" value="1"/>
</dbReference>
<evidence type="ECO:0000256" key="9">
    <source>
        <dbReference type="PROSITE-ProRule" id="PRU10141"/>
    </source>
</evidence>
<comment type="catalytic activity">
    <reaction evidence="7">
        <text>L-threonyl-[protein] + ATP = O-phospho-L-threonyl-[protein] + ADP + H(+)</text>
        <dbReference type="Rhea" id="RHEA:46608"/>
        <dbReference type="Rhea" id="RHEA-COMP:11060"/>
        <dbReference type="Rhea" id="RHEA-COMP:11605"/>
        <dbReference type="ChEBI" id="CHEBI:15378"/>
        <dbReference type="ChEBI" id="CHEBI:30013"/>
        <dbReference type="ChEBI" id="CHEBI:30616"/>
        <dbReference type="ChEBI" id="CHEBI:61977"/>
        <dbReference type="ChEBI" id="CHEBI:456216"/>
        <dbReference type="EC" id="2.7.11.1"/>
    </reaction>
</comment>
<keyword evidence="2" id="KW-0723">Serine/threonine-protein kinase</keyword>
<dbReference type="EMBL" id="VRMN01000001">
    <property type="protein sequence ID" value="KAA8500066.1"/>
    <property type="molecule type" value="Genomic_DNA"/>
</dbReference>
<dbReference type="PANTHER" id="PTHR43895:SF32">
    <property type="entry name" value="SERINE_THREONINE-PROTEIN KINASE CHK1"/>
    <property type="match status" value="1"/>
</dbReference>
<evidence type="ECO:0000256" key="8">
    <source>
        <dbReference type="ARBA" id="ARBA00048679"/>
    </source>
</evidence>
<evidence type="ECO:0000256" key="4">
    <source>
        <dbReference type="ARBA" id="ARBA00022741"/>
    </source>
</evidence>
<evidence type="ECO:0000259" key="12">
    <source>
        <dbReference type="PROSITE" id="PS50011"/>
    </source>
</evidence>
<feature type="compositionally biased region" description="Low complexity" evidence="10">
    <location>
        <begin position="345"/>
        <end position="357"/>
    </location>
</feature>
<dbReference type="CDD" id="cd14003">
    <property type="entry name" value="STKc_AMPK-like"/>
    <property type="match status" value="1"/>
</dbReference>
<evidence type="ECO:0000256" key="5">
    <source>
        <dbReference type="ARBA" id="ARBA00022777"/>
    </source>
</evidence>
<evidence type="ECO:0000256" key="11">
    <source>
        <dbReference type="SAM" id="Phobius"/>
    </source>
</evidence>
<dbReference type="AlphaFoldDB" id="A0A5J4Z8F9"/>
<dbReference type="Gene3D" id="1.10.510.10">
    <property type="entry name" value="Transferase(Phosphotransferase) domain 1"/>
    <property type="match status" value="1"/>
</dbReference>
<comment type="catalytic activity">
    <reaction evidence="8">
        <text>L-seryl-[protein] + ATP = O-phospho-L-seryl-[protein] + ADP + H(+)</text>
        <dbReference type="Rhea" id="RHEA:17989"/>
        <dbReference type="Rhea" id="RHEA-COMP:9863"/>
        <dbReference type="Rhea" id="RHEA-COMP:11604"/>
        <dbReference type="ChEBI" id="CHEBI:15378"/>
        <dbReference type="ChEBI" id="CHEBI:29999"/>
        <dbReference type="ChEBI" id="CHEBI:30616"/>
        <dbReference type="ChEBI" id="CHEBI:83421"/>
        <dbReference type="ChEBI" id="CHEBI:456216"/>
        <dbReference type="EC" id="2.7.11.1"/>
    </reaction>
</comment>
<keyword evidence="4 9" id="KW-0547">Nucleotide-binding</keyword>
<feature type="domain" description="Protein kinase" evidence="12">
    <location>
        <begin position="8"/>
        <end position="268"/>
    </location>
</feature>
<evidence type="ECO:0000256" key="2">
    <source>
        <dbReference type="ARBA" id="ARBA00022527"/>
    </source>
</evidence>
<organism evidence="13 14">
    <name type="scientific">Porphyridium purpureum</name>
    <name type="common">Red alga</name>
    <name type="synonym">Porphyridium cruentum</name>
    <dbReference type="NCBI Taxonomy" id="35688"/>
    <lineage>
        <taxon>Eukaryota</taxon>
        <taxon>Rhodophyta</taxon>
        <taxon>Bangiophyceae</taxon>
        <taxon>Porphyridiales</taxon>
        <taxon>Porphyridiaceae</taxon>
        <taxon>Porphyridium</taxon>
    </lineage>
</organism>
<evidence type="ECO:0000256" key="1">
    <source>
        <dbReference type="ARBA" id="ARBA00012513"/>
    </source>
</evidence>
<evidence type="ECO:0000313" key="13">
    <source>
        <dbReference type="EMBL" id="KAA8500066.1"/>
    </source>
</evidence>
<keyword evidence="14" id="KW-1185">Reference proteome</keyword>
<dbReference type="SUPFAM" id="SSF56112">
    <property type="entry name" value="Protein kinase-like (PK-like)"/>
    <property type="match status" value="1"/>
</dbReference>
<dbReference type="InterPro" id="IPR011009">
    <property type="entry name" value="Kinase-like_dom_sf"/>
</dbReference>
<dbReference type="GO" id="GO:0007165">
    <property type="term" value="P:signal transduction"/>
    <property type="evidence" value="ECO:0007669"/>
    <property type="project" value="TreeGrafter"/>
</dbReference>
<dbReference type="GO" id="GO:0005524">
    <property type="term" value="F:ATP binding"/>
    <property type="evidence" value="ECO:0007669"/>
    <property type="project" value="UniProtKB-UniRule"/>
</dbReference>
<feature type="region of interest" description="Disordered" evidence="10">
    <location>
        <begin position="487"/>
        <end position="541"/>
    </location>
</feature>
<dbReference type="PANTHER" id="PTHR43895">
    <property type="entry name" value="CALCIUM/CALMODULIN-DEPENDENT PROTEIN KINASE KINASE-RELATED"/>
    <property type="match status" value="1"/>
</dbReference>
<feature type="transmembrane region" description="Helical" evidence="11">
    <location>
        <begin position="193"/>
        <end position="214"/>
    </location>
</feature>
<dbReference type="EC" id="2.7.11.1" evidence="1"/>
<dbReference type="FunFam" id="1.10.510.10:FF:000571">
    <property type="entry name" value="Maternal embryonic leucine zipper kinase"/>
    <property type="match status" value="1"/>
</dbReference>
<dbReference type="PROSITE" id="PS00107">
    <property type="entry name" value="PROTEIN_KINASE_ATP"/>
    <property type="match status" value="1"/>
</dbReference>
<keyword evidence="11" id="KW-1133">Transmembrane helix</keyword>
<dbReference type="Proteomes" id="UP000324585">
    <property type="component" value="Unassembled WGS sequence"/>
</dbReference>
<dbReference type="FunFam" id="3.30.200.20:FF:000003">
    <property type="entry name" value="Non-specific serine/threonine protein kinase"/>
    <property type="match status" value="1"/>
</dbReference>
<keyword evidence="11" id="KW-0812">Transmembrane</keyword>
<feature type="binding site" evidence="9">
    <location>
        <position position="37"/>
    </location>
    <ligand>
        <name>ATP</name>
        <dbReference type="ChEBI" id="CHEBI:30616"/>
    </ligand>
</feature>
<dbReference type="PROSITE" id="PS00108">
    <property type="entry name" value="PROTEIN_KINASE_ST"/>
    <property type="match status" value="1"/>
</dbReference>
<feature type="region of interest" description="Disordered" evidence="10">
    <location>
        <begin position="283"/>
        <end position="357"/>
    </location>
</feature>
<gene>
    <name evidence="13" type="ORF">FVE85_7651</name>
</gene>
<dbReference type="GO" id="GO:0004674">
    <property type="term" value="F:protein serine/threonine kinase activity"/>
    <property type="evidence" value="ECO:0007669"/>
    <property type="project" value="UniProtKB-KW"/>
</dbReference>
<dbReference type="PROSITE" id="PS50011">
    <property type="entry name" value="PROTEIN_KINASE_DOM"/>
    <property type="match status" value="1"/>
</dbReference>
<evidence type="ECO:0000313" key="14">
    <source>
        <dbReference type="Proteomes" id="UP000324585"/>
    </source>
</evidence>
<keyword evidence="5 13" id="KW-0418">Kinase</keyword>
<sequence length="653" mass="70936">MAARVGKYLLFETLGEGAFGKVKLGVHEDTGEQVAVKCMDKADIKAQEMTMNVRREIAIMKAVKHKNIVNMLQVLSSSSKLYIVMELVTGGELFTKILNEGKLPEDLARSYFQSVVDGVDYCHSRGVYHRDLKPENLLIDERSGELKITDFGLSAMKGTATAEELELLHTQCGSPNYCAPEIITSAKKGYNGVMVDVWSCGIILFALLAGYLPFYDENTRNLYKMIQHDAVKYPKKFPSAAKDLCEKLLIKDPERRISLAEVKQHPWFVLNYKGDGVLKGGITPVGAPEVKREKPVPPPSAGGGGGGGGDDDGDSDEERQQREVLKAAVSKRQIENAEKNKAAENKTAAPKKPAGAKQAALAGRIEQVLARYMHIFEIDESGMLQRSNSFRQQGAAGSISRGKNIAAAAYMIMRQQLQNHNDGLAIDLNEVNDGTLKAFENLLNFLEKKKNQVGGKDWLTRIPPLSEDEADLLEAMCQILEPNDAEDNVQDIASPGPGSPNASGRVNGSAGDRSSYSSLTTANSSQPVTPAKKASSSLSAGSTSVAVKKESALKKILGVQGHSYESDLPPEKALREVGKILTLAGYQVMMKRGDATKMKVELDTGGGEMMIAQIVALKNNHGRSDVSFKHYSGKKDGKSLEDLFSMIVSRINA</sequence>
<name>A0A5J4Z8F9_PORPP</name>
<dbReference type="InterPro" id="IPR017441">
    <property type="entry name" value="Protein_kinase_ATP_BS"/>
</dbReference>
<dbReference type="InterPro" id="IPR008271">
    <property type="entry name" value="Ser/Thr_kinase_AS"/>
</dbReference>
<keyword evidence="6 9" id="KW-0067">ATP-binding</keyword>
<dbReference type="InterPro" id="IPR000719">
    <property type="entry name" value="Prot_kinase_dom"/>
</dbReference>
<evidence type="ECO:0000256" key="3">
    <source>
        <dbReference type="ARBA" id="ARBA00022679"/>
    </source>
</evidence>
<proteinExistence type="predicted"/>
<reference evidence="14" key="1">
    <citation type="journal article" date="2019" name="Nat. Commun.">
        <title>Expansion of phycobilisome linker gene families in mesophilic red algae.</title>
        <authorList>
            <person name="Lee J."/>
            <person name="Kim D."/>
            <person name="Bhattacharya D."/>
            <person name="Yoon H.S."/>
        </authorList>
    </citation>
    <scope>NUCLEOTIDE SEQUENCE [LARGE SCALE GENOMIC DNA]</scope>
    <source>
        <strain evidence="14">CCMP 1328</strain>
    </source>
</reference>
<dbReference type="OrthoDB" id="539158at2759"/>
<comment type="caution">
    <text evidence="13">The sequence shown here is derived from an EMBL/GenBank/DDBJ whole genome shotgun (WGS) entry which is preliminary data.</text>
</comment>
<evidence type="ECO:0000256" key="10">
    <source>
        <dbReference type="SAM" id="MobiDB-lite"/>
    </source>
</evidence>
<evidence type="ECO:0000256" key="6">
    <source>
        <dbReference type="ARBA" id="ARBA00022840"/>
    </source>
</evidence>
<keyword evidence="3" id="KW-0808">Transferase</keyword>